<dbReference type="Gene3D" id="3.30.70.1440">
    <property type="entry name" value="Multidrug efflux transporter AcrB pore domain"/>
    <property type="match status" value="1"/>
</dbReference>
<dbReference type="Proteomes" id="UP000295341">
    <property type="component" value="Unassembled WGS sequence"/>
</dbReference>
<dbReference type="SUPFAM" id="SSF82693">
    <property type="entry name" value="Multidrug efflux transporter AcrB pore domain, PN1, PN2, PC1 and PC2 subdomains"/>
    <property type="match status" value="2"/>
</dbReference>
<feature type="transmembrane region" description="Helical" evidence="1">
    <location>
        <begin position="438"/>
        <end position="458"/>
    </location>
</feature>
<evidence type="ECO:0000256" key="2">
    <source>
        <dbReference type="SAM" id="SignalP"/>
    </source>
</evidence>
<dbReference type="Gene3D" id="3.30.70.1430">
    <property type="entry name" value="Multidrug efflux transporter AcrB pore domain"/>
    <property type="match status" value="2"/>
</dbReference>
<reference evidence="3 4" key="1">
    <citation type="submission" date="2019-03" db="EMBL/GenBank/DDBJ databases">
        <title>Genomic Encyclopedia of Type Strains, Phase IV (KMG-IV): sequencing the most valuable type-strain genomes for metagenomic binning, comparative biology and taxonomic classification.</title>
        <authorList>
            <person name="Goeker M."/>
        </authorList>
    </citation>
    <scope>NUCLEOTIDE SEQUENCE [LARGE SCALE GENOMIC DNA]</scope>
    <source>
        <strain evidence="3 4">DSM 26377</strain>
    </source>
</reference>
<dbReference type="EMBL" id="SOBT01000008">
    <property type="protein sequence ID" value="TDU31013.1"/>
    <property type="molecule type" value="Genomic_DNA"/>
</dbReference>
<proteinExistence type="predicted"/>
<keyword evidence="4" id="KW-1185">Reference proteome</keyword>
<feature type="transmembrane region" description="Helical" evidence="1">
    <location>
        <begin position="876"/>
        <end position="895"/>
    </location>
</feature>
<feature type="transmembrane region" description="Helical" evidence="1">
    <location>
        <begin position="470"/>
        <end position="493"/>
    </location>
</feature>
<dbReference type="InterPro" id="IPR027463">
    <property type="entry name" value="AcrB_DN_DC_subdom"/>
</dbReference>
<keyword evidence="1" id="KW-1133">Transmembrane helix</keyword>
<dbReference type="Gene3D" id="3.30.2090.10">
    <property type="entry name" value="Multidrug efflux transporter AcrB TolC docking domain, DN and DC subdomains"/>
    <property type="match status" value="2"/>
</dbReference>
<evidence type="ECO:0000313" key="4">
    <source>
        <dbReference type="Proteomes" id="UP000295341"/>
    </source>
</evidence>
<dbReference type="GO" id="GO:0005886">
    <property type="term" value="C:plasma membrane"/>
    <property type="evidence" value="ECO:0007669"/>
    <property type="project" value="TreeGrafter"/>
</dbReference>
<dbReference type="AlphaFoldDB" id="A0A4R7PAE7"/>
<accession>A0A4R7PAE7</accession>
<feature type="transmembrane region" description="Helical" evidence="1">
    <location>
        <begin position="363"/>
        <end position="383"/>
    </location>
</feature>
<feature type="signal peptide" evidence="2">
    <location>
        <begin position="1"/>
        <end position="32"/>
    </location>
</feature>
<feature type="transmembrane region" description="Helical" evidence="1">
    <location>
        <begin position="339"/>
        <end position="356"/>
    </location>
</feature>
<feature type="transmembrane region" description="Helical" evidence="1">
    <location>
        <begin position="983"/>
        <end position="1007"/>
    </location>
</feature>
<feature type="transmembrane region" description="Helical" evidence="1">
    <location>
        <begin position="852"/>
        <end position="869"/>
    </location>
</feature>
<keyword evidence="1" id="KW-0472">Membrane</keyword>
<name>A0A4R7PAE7_9GAMM</name>
<protein>
    <submittedName>
        <fullName evidence="3">HME family heavy-metal exporter</fullName>
    </submittedName>
</protein>
<dbReference type="Gene3D" id="3.30.70.1320">
    <property type="entry name" value="Multidrug efflux transporter AcrB pore domain like"/>
    <property type="match status" value="1"/>
</dbReference>
<dbReference type="Gene3D" id="1.20.1640.10">
    <property type="entry name" value="Multidrug efflux transporter AcrB transmembrane domain"/>
    <property type="match status" value="2"/>
</dbReference>
<gene>
    <name evidence="3" type="ORF">DFR24_0371</name>
</gene>
<dbReference type="SUPFAM" id="SSF82714">
    <property type="entry name" value="Multidrug efflux transporter AcrB TolC docking domain, DN and DC subdomains"/>
    <property type="match status" value="2"/>
</dbReference>
<feature type="transmembrane region" description="Helical" evidence="1">
    <location>
        <begin position="952"/>
        <end position="971"/>
    </location>
</feature>
<keyword evidence="2" id="KW-0732">Signal</keyword>
<dbReference type="RefSeq" id="WP_162850978.1">
    <property type="nucleotide sequence ID" value="NZ_MWIN01000022.1"/>
</dbReference>
<dbReference type="PANTHER" id="PTHR32063">
    <property type="match status" value="1"/>
</dbReference>
<feature type="transmembrane region" description="Helical" evidence="1">
    <location>
        <begin position="901"/>
        <end position="918"/>
    </location>
</feature>
<evidence type="ECO:0000256" key="1">
    <source>
        <dbReference type="SAM" id="Phobius"/>
    </source>
</evidence>
<keyword evidence="1" id="KW-0812">Transmembrane</keyword>
<comment type="caution">
    <text evidence="3">The sequence shown here is derived from an EMBL/GenBank/DDBJ whole genome shotgun (WGS) entry which is preliminary data.</text>
</comment>
<dbReference type="PRINTS" id="PR00702">
    <property type="entry name" value="ACRIFLAVINRP"/>
</dbReference>
<dbReference type="GO" id="GO:0042910">
    <property type="term" value="F:xenobiotic transmembrane transporter activity"/>
    <property type="evidence" value="ECO:0007669"/>
    <property type="project" value="TreeGrafter"/>
</dbReference>
<organism evidence="3 4">
    <name type="scientific">Panacagrimonas perspica</name>
    <dbReference type="NCBI Taxonomy" id="381431"/>
    <lineage>
        <taxon>Bacteria</taxon>
        <taxon>Pseudomonadati</taxon>
        <taxon>Pseudomonadota</taxon>
        <taxon>Gammaproteobacteria</taxon>
        <taxon>Nevskiales</taxon>
        <taxon>Nevskiaceae</taxon>
        <taxon>Panacagrimonas</taxon>
    </lineage>
</organism>
<dbReference type="Pfam" id="PF00873">
    <property type="entry name" value="ACR_tran"/>
    <property type="match status" value="1"/>
</dbReference>
<evidence type="ECO:0000313" key="3">
    <source>
        <dbReference type="EMBL" id="TDU31013.1"/>
    </source>
</evidence>
<feature type="chain" id="PRO_5030099570" evidence="2">
    <location>
        <begin position="33"/>
        <end position="1011"/>
    </location>
</feature>
<sequence>MSFHALVSWSLRFRVAVCATALLLLAAGSWQATRIDIDVLPDLTRPSVSIHLEAPNFSAEDAAAQLAWPIESALAGLPDLVRLRSSSVAGLALVQVEFAWGTDPYRNRQLVTERIDTARSQLPPGVEPRLGPLTSLMGEVLLVALRNGNDTGLRHLRADAEWVLRPALLAVPGVSQVTVIGGEIAQWEVQPDPARMKLFAVRLDQIQSALRGYGENRGGGIENVDGRERTLRGVATPFDAGELGQVAVDHREAGPVWLSQVATVVQGAKLRRGAAGADGEPAVILAIQKQPGIDTLALTDAIEARLAQLDAGLPAGTVRSVQFRQADFIRASVGNVRDALWHGALIVALVLALFISGGRATSISLVAIPLSVAGAVLALSLLGLSINTLTLGGLAIAVGELVDDAVVGVENVARRLREAGSVSLALIADATTEVRSGILQATLVIVAGFAPLFFLGGVEGKLFAALGTAYAVAILASLLVAATVTPALCALGFMGDKPHLPRERAWLHGLRTRYLRVLEIVLCKGSLLLAGVGVLALVAVACLLTLPRGFLPTLNESTLVVNLVLSPGLSLEESDRAGRAAEQLILELPEARSVGRRTGRAELDEHAEGPHYSEIDVLLKDSTRSRDEVLADLGARLAVLPGQVSISQPISHRIDHLLSGVRAPVAVKIFGEDAARLDALAAQVRSVLADVPGLREAGLDVVGRAREQRVRIDASMAAMYGLSPARVLDTVTGLSAGVPLARLLDAPYRTDLVLRLPEHDRDPARIGALLIDSPAGPVPLKWVAKLETVDVPDRVLREDGRRRLLISAFASGDLDAAVADLEQRLSALPLPAGFEIRVEGQVAQARTAAHELLGLALLALGLITALLYAHFRSMRAVLIVLASIPLAWIGGALALRLTSTPLSVASLVGFVTLAGIAARNSILKIGRYLDLATREADLGLDARVLRGSGERLVPVLMTSLVAALSLLPLLIGAEDPGKELLHPVALVVFGGLFSSTLLDSFVTPAMYRRFV</sequence>
<dbReference type="PANTHER" id="PTHR32063:SF4">
    <property type="entry name" value="SLR6043 PROTEIN"/>
    <property type="match status" value="1"/>
</dbReference>
<dbReference type="SUPFAM" id="SSF82866">
    <property type="entry name" value="Multidrug efflux transporter AcrB transmembrane domain"/>
    <property type="match status" value="2"/>
</dbReference>
<dbReference type="InterPro" id="IPR001036">
    <property type="entry name" value="Acrflvin-R"/>
</dbReference>
<feature type="transmembrane region" description="Helical" evidence="1">
    <location>
        <begin position="514"/>
        <end position="546"/>
    </location>
</feature>